<evidence type="ECO:0000256" key="6">
    <source>
        <dbReference type="PROSITE-ProRule" id="PRU01023"/>
    </source>
</evidence>
<dbReference type="Pfam" id="PF01189">
    <property type="entry name" value="Methyltr_RsmB-F"/>
    <property type="match status" value="1"/>
</dbReference>
<dbReference type="InterPro" id="IPR029063">
    <property type="entry name" value="SAM-dependent_MTases_sf"/>
</dbReference>
<dbReference type="InterPro" id="IPR011023">
    <property type="entry name" value="Nop2p"/>
</dbReference>
<dbReference type="GO" id="GO:0008757">
    <property type="term" value="F:S-adenosylmethionine-dependent methyltransferase activity"/>
    <property type="evidence" value="ECO:0007669"/>
    <property type="project" value="InterPro"/>
</dbReference>
<organism evidence="9 10">
    <name type="scientific">Candidatus Dojkabacteria bacterium</name>
    <dbReference type="NCBI Taxonomy" id="2099670"/>
    <lineage>
        <taxon>Bacteria</taxon>
        <taxon>Candidatus Dojkabacteria</taxon>
    </lineage>
</organism>
<dbReference type="Gene3D" id="3.30.70.1170">
    <property type="entry name" value="Sun protein, domain 3"/>
    <property type="match status" value="1"/>
</dbReference>
<keyword evidence="1" id="KW-0963">Cytoplasm</keyword>
<gene>
    <name evidence="9" type="ORF">GX888_00480</name>
</gene>
<accession>A0A847VCF5</accession>
<dbReference type="SUPFAM" id="SSF53335">
    <property type="entry name" value="S-adenosyl-L-methionine-dependent methyltransferases"/>
    <property type="match status" value="1"/>
</dbReference>
<dbReference type="GO" id="GO:0001510">
    <property type="term" value="P:RNA methylation"/>
    <property type="evidence" value="ECO:0007669"/>
    <property type="project" value="InterPro"/>
</dbReference>
<dbReference type="Proteomes" id="UP000564033">
    <property type="component" value="Unassembled WGS sequence"/>
</dbReference>
<evidence type="ECO:0000256" key="2">
    <source>
        <dbReference type="ARBA" id="ARBA00022603"/>
    </source>
</evidence>
<evidence type="ECO:0000259" key="8">
    <source>
        <dbReference type="PROSITE" id="PS51686"/>
    </source>
</evidence>
<dbReference type="PANTHER" id="PTHR22807:SF30">
    <property type="entry name" value="28S RRNA (CYTOSINE(4447)-C(5))-METHYLTRANSFERASE-RELATED"/>
    <property type="match status" value="1"/>
</dbReference>
<comment type="caution">
    <text evidence="9">The sequence shown here is derived from an EMBL/GenBank/DDBJ whole genome shotgun (WGS) entry which is preliminary data.</text>
</comment>
<dbReference type="GO" id="GO:0003723">
    <property type="term" value="F:RNA binding"/>
    <property type="evidence" value="ECO:0007669"/>
    <property type="project" value="UniProtKB-UniRule"/>
</dbReference>
<dbReference type="AlphaFoldDB" id="A0A847VCF5"/>
<keyword evidence="4 6" id="KW-0949">S-adenosyl-L-methionine</keyword>
<dbReference type="Pfam" id="PF17125">
    <property type="entry name" value="Methyltr_RsmF_N"/>
    <property type="match status" value="1"/>
</dbReference>
<dbReference type="NCBIfam" id="TIGR00446">
    <property type="entry name" value="nop2p"/>
    <property type="match status" value="1"/>
</dbReference>
<dbReference type="InterPro" id="IPR001678">
    <property type="entry name" value="MeTrfase_RsmB-F_NOP2_dom"/>
</dbReference>
<evidence type="ECO:0000256" key="7">
    <source>
        <dbReference type="SAM" id="MobiDB-lite"/>
    </source>
</evidence>
<dbReference type="EMBL" id="JAAZIL010000011">
    <property type="protein sequence ID" value="NLZ24214.1"/>
    <property type="molecule type" value="Genomic_DNA"/>
</dbReference>
<dbReference type="InterPro" id="IPR049560">
    <property type="entry name" value="MeTrfase_RsmB-F_NOP2_cat"/>
</dbReference>
<dbReference type="PRINTS" id="PR02008">
    <property type="entry name" value="RCMTFAMILY"/>
</dbReference>
<dbReference type="GO" id="GO:0006396">
    <property type="term" value="P:RNA processing"/>
    <property type="evidence" value="ECO:0007669"/>
    <property type="project" value="InterPro"/>
</dbReference>
<evidence type="ECO:0000313" key="10">
    <source>
        <dbReference type="Proteomes" id="UP000564033"/>
    </source>
</evidence>
<evidence type="ECO:0000256" key="5">
    <source>
        <dbReference type="ARBA" id="ARBA00022884"/>
    </source>
</evidence>
<feature type="domain" description="SAM-dependent MTase RsmB/NOP-type" evidence="8">
    <location>
        <begin position="46"/>
        <end position="341"/>
    </location>
</feature>
<feature type="active site" description="Nucleophile" evidence="6">
    <location>
        <position position="261"/>
    </location>
</feature>
<evidence type="ECO:0000313" key="9">
    <source>
        <dbReference type="EMBL" id="NLZ24214.1"/>
    </source>
</evidence>
<feature type="binding site" evidence="6">
    <location>
        <begin position="138"/>
        <end position="144"/>
    </location>
    <ligand>
        <name>S-adenosyl-L-methionine</name>
        <dbReference type="ChEBI" id="CHEBI:59789"/>
    </ligand>
</feature>
<keyword evidence="5 6" id="KW-0694">RNA-binding</keyword>
<name>A0A847VCF5_9BACT</name>
<dbReference type="GO" id="GO:0008173">
    <property type="term" value="F:RNA methyltransferase activity"/>
    <property type="evidence" value="ECO:0007669"/>
    <property type="project" value="InterPro"/>
</dbReference>
<sequence length="341" mass="39200">MRRKGSSKNYKKSKSHRRDSTQRYYTKDDIFVSRMASILLMPKSKVVNIFNQKKITTLRINTLKTKPKEVLNSLKRRGYELEQVPWALNTYFVTNKNKSEISQIEEYQKGFFYIQDLSSILATLILEPNQNDRVLDICAAPGSKTTHIAEITDNKATIFANDSEVARTNALRNVIEQFGATSVKITLSDGRDFGKRYPDYFNKVLLDAPCSGEGRITLRGSRPLRYWSIKKVKRLTTLQKELIESSFITLKTGGTLVYTTCTLEPEENEGVVTHLLNKHKNAKLQKIDIVESKEFGDYRKHITQGIKNWSGNTYHKEITKSIRIIPSPEMMGFYIAKIIKK</sequence>
<dbReference type="InterPro" id="IPR023267">
    <property type="entry name" value="RCMT"/>
</dbReference>
<evidence type="ECO:0000256" key="3">
    <source>
        <dbReference type="ARBA" id="ARBA00022679"/>
    </source>
</evidence>
<proteinExistence type="inferred from homology"/>
<feature type="binding site" evidence="6">
    <location>
        <position position="162"/>
    </location>
    <ligand>
        <name>S-adenosyl-L-methionine</name>
        <dbReference type="ChEBI" id="CHEBI:59789"/>
    </ligand>
</feature>
<keyword evidence="3 6" id="KW-0808">Transferase</keyword>
<reference evidence="9 10" key="1">
    <citation type="journal article" date="2020" name="Biotechnol. Biofuels">
        <title>New insights from the biogas microbiome by comprehensive genome-resolved metagenomics of nearly 1600 species originating from multiple anaerobic digesters.</title>
        <authorList>
            <person name="Campanaro S."/>
            <person name="Treu L."/>
            <person name="Rodriguez-R L.M."/>
            <person name="Kovalovszki A."/>
            <person name="Ziels R.M."/>
            <person name="Maus I."/>
            <person name="Zhu X."/>
            <person name="Kougias P.G."/>
            <person name="Basile A."/>
            <person name="Luo G."/>
            <person name="Schluter A."/>
            <person name="Konstantinidis K.T."/>
            <person name="Angelidaki I."/>
        </authorList>
    </citation>
    <scope>NUCLEOTIDE SEQUENCE [LARGE SCALE GENOMIC DNA]</scope>
    <source>
        <strain evidence="9">AS19jrsBPTG_9</strain>
    </source>
</reference>
<dbReference type="PROSITE" id="PS51686">
    <property type="entry name" value="SAM_MT_RSMB_NOP"/>
    <property type="match status" value="1"/>
</dbReference>
<feature type="binding site" evidence="6">
    <location>
        <position position="207"/>
    </location>
    <ligand>
        <name>S-adenosyl-L-methionine</name>
        <dbReference type="ChEBI" id="CHEBI:59789"/>
    </ligand>
</feature>
<feature type="binding site" evidence="6">
    <location>
        <position position="189"/>
    </location>
    <ligand>
        <name>S-adenosyl-L-methionine</name>
        <dbReference type="ChEBI" id="CHEBI:59789"/>
    </ligand>
</feature>
<evidence type="ECO:0000256" key="1">
    <source>
        <dbReference type="ARBA" id="ARBA00022490"/>
    </source>
</evidence>
<dbReference type="InterPro" id="IPR031341">
    <property type="entry name" value="Methyltr_RsmF_N"/>
</dbReference>
<evidence type="ECO:0000256" key="4">
    <source>
        <dbReference type="ARBA" id="ARBA00022691"/>
    </source>
</evidence>
<feature type="compositionally biased region" description="Basic residues" evidence="7">
    <location>
        <begin position="1"/>
        <end position="17"/>
    </location>
</feature>
<protein>
    <submittedName>
        <fullName evidence="9">RsmB/NOP family class I SAM-dependent RNA methyltransferase</fullName>
    </submittedName>
</protein>
<dbReference type="Gene3D" id="3.40.50.150">
    <property type="entry name" value="Vaccinia Virus protein VP39"/>
    <property type="match status" value="1"/>
</dbReference>
<feature type="region of interest" description="Disordered" evidence="7">
    <location>
        <begin position="1"/>
        <end position="20"/>
    </location>
</feature>
<keyword evidence="2 6" id="KW-0489">Methyltransferase</keyword>
<comment type="similarity">
    <text evidence="6">Belongs to the class I-like SAM-binding methyltransferase superfamily. RsmB/NOP family.</text>
</comment>
<dbReference type="PANTHER" id="PTHR22807">
    <property type="entry name" value="NOP2 YEAST -RELATED NOL1/NOP2/FMU SUN DOMAIN-CONTAINING"/>
    <property type="match status" value="1"/>
</dbReference>